<dbReference type="KEGG" id="cst:CLOST_0107"/>
<dbReference type="HOGENOM" id="CLU_3097592_0_0_9"/>
<sequence length="51" mass="5994">MLFSPFSTLIESIPKSILAYLNIISDLQLDLLILYIKIDRMRIHTVQYVKI</sequence>
<dbReference type="AlphaFoldDB" id="E3PR26"/>
<proteinExistence type="predicted"/>
<organism evidence="1 2">
    <name type="scientific">Acetoanaerobium sticklandii (strain ATCC 12662 / DSM 519 / JCM 1433 / CCUG 9281 / NCIMB 10654 / HF)</name>
    <name type="common">Clostridium sticklandii</name>
    <dbReference type="NCBI Taxonomy" id="499177"/>
    <lineage>
        <taxon>Bacteria</taxon>
        <taxon>Bacillati</taxon>
        <taxon>Bacillota</taxon>
        <taxon>Clostridia</taxon>
        <taxon>Peptostreptococcales</taxon>
        <taxon>Filifactoraceae</taxon>
        <taxon>Acetoanaerobium</taxon>
    </lineage>
</organism>
<accession>E3PR26</accession>
<reference evidence="2" key="1">
    <citation type="journal article" date="2010" name="BMC Genomics">
        <title>Clostridium sticklandii, a specialist in amino acid degradation:revisiting its metabolism through its genome sequence.</title>
        <authorList>
            <person name="Fonknechten N."/>
            <person name="Chaussonnerie S."/>
            <person name="Tricot S."/>
            <person name="Lajus A."/>
            <person name="Andreesen J.R."/>
            <person name="Perchat N."/>
            <person name="Pelletier E."/>
            <person name="Gouyvenoux M."/>
            <person name="Barbe V."/>
            <person name="Salanoubat M."/>
            <person name="Le Paslier D."/>
            <person name="Weissenbach J."/>
            <person name="Cohen G.N."/>
            <person name="Kreimeyer A."/>
        </authorList>
    </citation>
    <scope>NUCLEOTIDE SEQUENCE [LARGE SCALE GENOMIC DNA]</scope>
    <source>
        <strain evidence="2">ATCC 12662 / DSM 519 / JCM 1433 / CCUG 9281 / NCIMB 10654 / HF</strain>
    </source>
</reference>
<evidence type="ECO:0000313" key="1">
    <source>
        <dbReference type="EMBL" id="CBH20237.1"/>
    </source>
</evidence>
<dbReference type="STRING" id="1511.CLOST_0107"/>
<protein>
    <submittedName>
        <fullName evidence="1">Uncharacterized protein</fullName>
    </submittedName>
</protein>
<name>E3PR26_ACESD</name>
<gene>
    <name evidence="1" type="ordered locus">CLOST_0107</name>
</gene>
<dbReference type="BioCyc" id="CSTI499177:GJE9-113-MONOMER"/>
<evidence type="ECO:0000313" key="2">
    <source>
        <dbReference type="Proteomes" id="UP000007041"/>
    </source>
</evidence>
<dbReference type="Proteomes" id="UP000007041">
    <property type="component" value="Chromosome"/>
</dbReference>
<dbReference type="EMBL" id="FP565809">
    <property type="protein sequence ID" value="CBH20237.1"/>
    <property type="molecule type" value="Genomic_DNA"/>
</dbReference>
<keyword evidence="2" id="KW-1185">Reference proteome</keyword>